<feature type="domain" description="Peptidase M11 gametolysin" evidence="3">
    <location>
        <begin position="238"/>
        <end position="499"/>
    </location>
</feature>
<accession>A0AAD5H491</accession>
<protein>
    <recommendedName>
        <fullName evidence="3">Peptidase M11 gametolysin domain-containing protein</fullName>
    </recommendedName>
</protein>
<feature type="signal peptide" evidence="2">
    <location>
        <begin position="1"/>
        <end position="26"/>
    </location>
</feature>
<name>A0AAD5H491_9CHLO</name>
<dbReference type="Pfam" id="PF05548">
    <property type="entry name" value="Peptidase_M11"/>
    <property type="match status" value="1"/>
</dbReference>
<dbReference type="EMBL" id="JADXDR010000041">
    <property type="protein sequence ID" value="KAI7843291.1"/>
    <property type="molecule type" value="Genomic_DNA"/>
</dbReference>
<dbReference type="Proteomes" id="UP001205105">
    <property type="component" value="Unassembled WGS sequence"/>
</dbReference>
<evidence type="ECO:0000256" key="1">
    <source>
        <dbReference type="SAM" id="MobiDB-lite"/>
    </source>
</evidence>
<comment type="caution">
    <text evidence="4">The sequence shown here is derived from an EMBL/GenBank/DDBJ whole genome shotgun (WGS) entry which is preliminary data.</text>
</comment>
<feature type="chain" id="PRO_5042030006" description="Peptidase M11 gametolysin domain-containing protein" evidence="2">
    <location>
        <begin position="27"/>
        <end position="555"/>
    </location>
</feature>
<feature type="region of interest" description="Disordered" evidence="1">
    <location>
        <begin position="135"/>
        <end position="173"/>
    </location>
</feature>
<dbReference type="InterPro" id="IPR008752">
    <property type="entry name" value="Peptidase_M11"/>
</dbReference>
<reference evidence="4" key="1">
    <citation type="submission" date="2020-11" db="EMBL/GenBank/DDBJ databases">
        <title>Chlorella ohadii genome sequencing and assembly.</title>
        <authorList>
            <person name="Murik O."/>
            <person name="Treves H."/>
            <person name="Kedem I."/>
            <person name="Shotland Y."/>
            <person name="Kaplan A."/>
        </authorList>
    </citation>
    <scope>NUCLEOTIDE SEQUENCE</scope>
    <source>
        <strain evidence="4">1</strain>
    </source>
</reference>
<proteinExistence type="predicted"/>
<sequence>MRVGLLSRGPAATLLALLACAGLAAAARRLEQSDGTDGDITGTAIVVAVDLLDGGHARFLTVQRPNGRRVVVVTDEQQLKRVRSGQRVRVGGRWLSHPGRGHTQTDDFGPDDPVALGGAGCGRSKRCIRAASILPDYDQPQWQPPGDTTAGGSDAPEATTTDGAAVNGDATPDASAATADAAAADAAAATVDDSSAGAARKLAQTTPPTTGNPLLRSTLKTLFIPIAAVLNPNVATSSKCAAVQAPLLTRAQIQVKVHPELAGTAVSVGGTFARCSYQKTKMTMTTSNVTEIVRLPCASSDNSWSFTSCDFDDFNGWADAANARLRAQGVPVDTYPYKVYLIPAGLCGWAGLAYTGCDGSFECRTWIEGGSWGTPMVMVHEIGHNLFQDHSGYGTDEYGDTTCAMGSCCHDRCYNTPRAWHLGWTTLRQVNSAHLPALNSALTLSMNSQSIMSSTVGIRIDPAGWAPAAPAVFVGFRTANGMDGSLASLGLNNKVHIYQSTISASSGPVSSTLLASLAVGQTYNVPGAYVRIVRAANSVNSAGYPVAIVTVTRTK</sequence>
<dbReference type="PROSITE" id="PS51257">
    <property type="entry name" value="PROKAR_LIPOPROTEIN"/>
    <property type="match status" value="1"/>
</dbReference>
<feature type="region of interest" description="Disordered" evidence="1">
    <location>
        <begin position="92"/>
        <end position="112"/>
    </location>
</feature>
<keyword evidence="2" id="KW-0732">Signal</keyword>
<evidence type="ECO:0000256" key="2">
    <source>
        <dbReference type="SAM" id="SignalP"/>
    </source>
</evidence>
<evidence type="ECO:0000313" key="4">
    <source>
        <dbReference type="EMBL" id="KAI7843291.1"/>
    </source>
</evidence>
<organism evidence="4 5">
    <name type="scientific">Chlorella ohadii</name>
    <dbReference type="NCBI Taxonomy" id="2649997"/>
    <lineage>
        <taxon>Eukaryota</taxon>
        <taxon>Viridiplantae</taxon>
        <taxon>Chlorophyta</taxon>
        <taxon>core chlorophytes</taxon>
        <taxon>Trebouxiophyceae</taxon>
        <taxon>Chlorellales</taxon>
        <taxon>Chlorellaceae</taxon>
        <taxon>Chlorella clade</taxon>
        <taxon>Chlorella</taxon>
    </lineage>
</organism>
<dbReference type="SUPFAM" id="SSF55486">
    <property type="entry name" value="Metalloproteases ('zincins'), catalytic domain"/>
    <property type="match status" value="1"/>
</dbReference>
<dbReference type="AlphaFoldDB" id="A0AAD5H491"/>
<keyword evidence="5" id="KW-1185">Reference proteome</keyword>
<gene>
    <name evidence="4" type="ORF">COHA_003123</name>
</gene>
<evidence type="ECO:0000313" key="5">
    <source>
        <dbReference type="Proteomes" id="UP001205105"/>
    </source>
</evidence>
<evidence type="ECO:0000259" key="3">
    <source>
        <dbReference type="Pfam" id="PF05548"/>
    </source>
</evidence>